<reference evidence="1 2" key="1">
    <citation type="submission" date="2021-03" db="EMBL/GenBank/DDBJ databases">
        <title>Thiomicrorhabdus sp.nov.,novel sulfur-oxidizing bacteria isolated from coastal sediment.</title>
        <authorList>
            <person name="Liu X."/>
        </authorList>
    </citation>
    <scope>NUCLEOTIDE SEQUENCE [LARGE SCALE GENOMIC DNA]</scope>
    <source>
        <strain evidence="1 2">6S2-11</strain>
    </source>
</reference>
<accession>A0ABS3Q7J3</accession>
<sequence>MAIVTQEQINSKEVTLFYYVGCDRGNLLGCQLSPYFSTEQEARAFKDSYQGSEEAFLCRMESF</sequence>
<protein>
    <recommendedName>
        <fullName evidence="3">WGR domain-containing protein</fullName>
    </recommendedName>
</protein>
<dbReference type="Proteomes" id="UP000664835">
    <property type="component" value="Unassembled WGS sequence"/>
</dbReference>
<keyword evidence="2" id="KW-1185">Reference proteome</keyword>
<organism evidence="1 2">
    <name type="scientific">Thiomicrorhabdus marina</name>
    <dbReference type="NCBI Taxonomy" id="2818442"/>
    <lineage>
        <taxon>Bacteria</taxon>
        <taxon>Pseudomonadati</taxon>
        <taxon>Pseudomonadota</taxon>
        <taxon>Gammaproteobacteria</taxon>
        <taxon>Thiotrichales</taxon>
        <taxon>Piscirickettsiaceae</taxon>
        <taxon>Thiomicrorhabdus</taxon>
    </lineage>
</organism>
<evidence type="ECO:0000313" key="2">
    <source>
        <dbReference type="Proteomes" id="UP000664835"/>
    </source>
</evidence>
<dbReference type="RefSeq" id="WP_208150917.1">
    <property type="nucleotide sequence ID" value="NZ_JAGETV010000035.1"/>
</dbReference>
<evidence type="ECO:0008006" key="3">
    <source>
        <dbReference type="Google" id="ProtNLM"/>
    </source>
</evidence>
<gene>
    <name evidence="1" type="ORF">J3998_12030</name>
</gene>
<proteinExistence type="predicted"/>
<evidence type="ECO:0000313" key="1">
    <source>
        <dbReference type="EMBL" id="MBO1928302.1"/>
    </source>
</evidence>
<name>A0ABS3Q7J3_9GAMM</name>
<comment type="caution">
    <text evidence="1">The sequence shown here is derived from an EMBL/GenBank/DDBJ whole genome shotgun (WGS) entry which is preliminary data.</text>
</comment>
<dbReference type="EMBL" id="JAGETV010000035">
    <property type="protein sequence ID" value="MBO1928302.1"/>
    <property type="molecule type" value="Genomic_DNA"/>
</dbReference>